<gene>
    <name evidence="2" type="ORF">V1478_017358</name>
</gene>
<protein>
    <submittedName>
        <fullName evidence="2">Uncharacterized protein</fullName>
    </submittedName>
</protein>
<evidence type="ECO:0000313" key="3">
    <source>
        <dbReference type="Proteomes" id="UP001607302"/>
    </source>
</evidence>
<evidence type="ECO:0000256" key="1">
    <source>
        <dbReference type="SAM" id="MobiDB-lite"/>
    </source>
</evidence>
<feature type="region of interest" description="Disordered" evidence="1">
    <location>
        <begin position="1"/>
        <end position="32"/>
    </location>
</feature>
<sequence length="62" mass="7331">MPEEIDSRASESNSDRHSSKKDEIKRERETGEKFSMFTPFINNQLQKKALILMQAYFDVKIH</sequence>
<dbReference type="EMBL" id="JAUDFV010000161">
    <property type="protein sequence ID" value="KAL2713165.1"/>
    <property type="molecule type" value="Genomic_DNA"/>
</dbReference>
<proteinExistence type="predicted"/>
<reference evidence="2 3" key="1">
    <citation type="journal article" date="2024" name="Ann. Entomol. Soc. Am.">
        <title>Genomic analyses of the southern and eastern yellowjacket wasps (Hymenoptera: Vespidae) reveal evolutionary signatures of social life.</title>
        <authorList>
            <person name="Catto M.A."/>
            <person name="Caine P.B."/>
            <person name="Orr S.E."/>
            <person name="Hunt B.G."/>
            <person name="Goodisman M.A.D."/>
        </authorList>
    </citation>
    <scope>NUCLEOTIDE SEQUENCE [LARGE SCALE GENOMIC DNA]</scope>
    <source>
        <strain evidence="2">233</strain>
        <tissue evidence="2">Head and thorax</tissue>
    </source>
</reference>
<accession>A0ABD2A0C6</accession>
<comment type="caution">
    <text evidence="2">The sequence shown here is derived from an EMBL/GenBank/DDBJ whole genome shotgun (WGS) entry which is preliminary data.</text>
</comment>
<organism evidence="2 3">
    <name type="scientific">Vespula squamosa</name>
    <name type="common">Southern yellow jacket</name>
    <name type="synonym">Wasp</name>
    <dbReference type="NCBI Taxonomy" id="30214"/>
    <lineage>
        <taxon>Eukaryota</taxon>
        <taxon>Metazoa</taxon>
        <taxon>Ecdysozoa</taxon>
        <taxon>Arthropoda</taxon>
        <taxon>Hexapoda</taxon>
        <taxon>Insecta</taxon>
        <taxon>Pterygota</taxon>
        <taxon>Neoptera</taxon>
        <taxon>Endopterygota</taxon>
        <taxon>Hymenoptera</taxon>
        <taxon>Apocrita</taxon>
        <taxon>Aculeata</taxon>
        <taxon>Vespoidea</taxon>
        <taxon>Vespidae</taxon>
        <taxon>Vespinae</taxon>
        <taxon>Vespula</taxon>
    </lineage>
</organism>
<dbReference type="Proteomes" id="UP001607302">
    <property type="component" value="Unassembled WGS sequence"/>
</dbReference>
<evidence type="ECO:0000313" key="2">
    <source>
        <dbReference type="EMBL" id="KAL2713165.1"/>
    </source>
</evidence>
<dbReference type="AlphaFoldDB" id="A0ABD2A0C6"/>
<keyword evidence="3" id="KW-1185">Reference proteome</keyword>
<name>A0ABD2A0C6_VESSQ</name>